<accession>A0A1F5KEF1</accession>
<dbReference type="Proteomes" id="UP000176527">
    <property type="component" value="Unassembled WGS sequence"/>
</dbReference>
<reference evidence="1 2" key="1">
    <citation type="journal article" date="2016" name="Nat. Commun.">
        <title>Thousands of microbial genomes shed light on interconnected biogeochemical processes in an aquifer system.</title>
        <authorList>
            <person name="Anantharaman K."/>
            <person name="Brown C.T."/>
            <person name="Hug L.A."/>
            <person name="Sharon I."/>
            <person name="Castelle C.J."/>
            <person name="Probst A.J."/>
            <person name="Thomas B.C."/>
            <person name="Singh A."/>
            <person name="Wilkins M.J."/>
            <person name="Karaoz U."/>
            <person name="Brodie E.L."/>
            <person name="Williams K.H."/>
            <person name="Hubbard S.S."/>
            <person name="Banfield J.F."/>
        </authorList>
    </citation>
    <scope>NUCLEOTIDE SEQUENCE [LARGE SCALE GENOMIC DNA]</scope>
</reference>
<sequence>MAERLFSREQIYAFIDRAGKATYAGGGAESEQPERSGFKELEYAEGEWSYIDSLQAITDLEVWNCEI</sequence>
<evidence type="ECO:0000313" key="2">
    <source>
        <dbReference type="Proteomes" id="UP000176527"/>
    </source>
</evidence>
<organism evidence="1 2">
    <name type="scientific">Candidatus Daviesbacteria bacterium RIFCSPHIGHO2_12_FULL_37_11</name>
    <dbReference type="NCBI Taxonomy" id="1797777"/>
    <lineage>
        <taxon>Bacteria</taxon>
        <taxon>Candidatus Daviesiibacteriota</taxon>
    </lineage>
</organism>
<comment type="caution">
    <text evidence="1">The sequence shown here is derived from an EMBL/GenBank/DDBJ whole genome shotgun (WGS) entry which is preliminary data.</text>
</comment>
<gene>
    <name evidence="1" type="ORF">A3F00_04055</name>
</gene>
<evidence type="ECO:0000313" key="1">
    <source>
        <dbReference type="EMBL" id="OGE39234.1"/>
    </source>
</evidence>
<proteinExistence type="predicted"/>
<protein>
    <submittedName>
        <fullName evidence="1">Uncharacterized protein</fullName>
    </submittedName>
</protein>
<dbReference type="EMBL" id="MFDE01000003">
    <property type="protein sequence ID" value="OGE39234.1"/>
    <property type="molecule type" value="Genomic_DNA"/>
</dbReference>
<dbReference type="AlphaFoldDB" id="A0A1F5KEF1"/>
<name>A0A1F5KEF1_9BACT</name>